<reference evidence="3" key="1">
    <citation type="submission" date="2022-08" db="EMBL/GenBank/DDBJ databases">
        <title>Genome sequencing of akame (Lates japonicus).</title>
        <authorList>
            <person name="Hashiguchi Y."/>
            <person name="Takahashi H."/>
        </authorList>
    </citation>
    <scope>NUCLEOTIDE SEQUENCE</scope>
    <source>
        <strain evidence="3">Kochi</strain>
    </source>
</reference>
<name>A0AAD3R5Z5_LATJO</name>
<dbReference type="InterPro" id="IPR055355">
    <property type="entry name" value="ZP-C"/>
</dbReference>
<dbReference type="SMART" id="SM00241">
    <property type="entry name" value="ZP"/>
    <property type="match status" value="1"/>
</dbReference>
<evidence type="ECO:0000256" key="1">
    <source>
        <dbReference type="ARBA" id="ARBA00023157"/>
    </source>
</evidence>
<dbReference type="PROSITE" id="PS51034">
    <property type="entry name" value="ZP_2"/>
    <property type="match status" value="1"/>
</dbReference>
<evidence type="ECO:0000259" key="2">
    <source>
        <dbReference type="PROSITE" id="PS51034"/>
    </source>
</evidence>
<accession>A0AAD3R5Z5</accession>
<protein>
    <submittedName>
        <fullName evidence="3">Zona pellucida sperm-binding protein 3-like protein</fullName>
    </submittedName>
</protein>
<feature type="domain" description="ZP" evidence="2">
    <location>
        <begin position="9"/>
        <end position="249"/>
    </location>
</feature>
<dbReference type="GO" id="GO:0035803">
    <property type="term" value="P:egg coat formation"/>
    <property type="evidence" value="ECO:0007669"/>
    <property type="project" value="TreeGrafter"/>
</dbReference>
<dbReference type="EMBL" id="BRZM01000024">
    <property type="protein sequence ID" value="GLD56235.1"/>
    <property type="molecule type" value="Genomic_DNA"/>
</dbReference>
<dbReference type="PANTHER" id="PTHR11576:SF18">
    <property type="entry name" value="ZONA PELLUCIDA PROTEIN C"/>
    <property type="match status" value="1"/>
</dbReference>
<evidence type="ECO:0000313" key="3">
    <source>
        <dbReference type="EMBL" id="GLD56235.1"/>
    </source>
</evidence>
<dbReference type="PANTHER" id="PTHR11576">
    <property type="entry name" value="ZONA PELLUCIDA SPERM-BINDING PROTEIN 3"/>
    <property type="match status" value="1"/>
</dbReference>
<dbReference type="GO" id="GO:0032190">
    <property type="term" value="F:acrosin binding"/>
    <property type="evidence" value="ECO:0007669"/>
    <property type="project" value="TreeGrafter"/>
</dbReference>
<dbReference type="Pfam" id="PF23344">
    <property type="entry name" value="ZP-N"/>
    <property type="match status" value="1"/>
</dbReference>
<dbReference type="AlphaFoldDB" id="A0AAD3R5Z5"/>
<comment type="caution">
    <text evidence="3">The sequence shown here is derived from an EMBL/GenBank/DDBJ whole genome shotgun (WGS) entry which is preliminary data.</text>
</comment>
<gene>
    <name evidence="3" type="ORF">AKAME5_000860500</name>
</gene>
<dbReference type="Gene3D" id="2.60.40.3210">
    <property type="entry name" value="Zona pellucida, ZP-N domain"/>
    <property type="match status" value="1"/>
</dbReference>
<dbReference type="InterPro" id="IPR042235">
    <property type="entry name" value="ZP-C_dom"/>
</dbReference>
<dbReference type="Gene3D" id="2.60.40.4100">
    <property type="entry name" value="Zona pellucida, ZP-C domain"/>
    <property type="match status" value="1"/>
</dbReference>
<dbReference type="GO" id="GO:0031012">
    <property type="term" value="C:extracellular matrix"/>
    <property type="evidence" value="ECO:0007669"/>
    <property type="project" value="TreeGrafter"/>
</dbReference>
<keyword evidence="4" id="KW-1185">Reference proteome</keyword>
<dbReference type="InterPro" id="IPR055356">
    <property type="entry name" value="ZP-N"/>
</dbReference>
<dbReference type="GO" id="GO:0007339">
    <property type="term" value="P:binding of sperm to zona pellucida"/>
    <property type="evidence" value="ECO:0007669"/>
    <property type="project" value="TreeGrafter"/>
</dbReference>
<organism evidence="3 4">
    <name type="scientific">Lates japonicus</name>
    <name type="common">Japanese lates</name>
    <dbReference type="NCBI Taxonomy" id="270547"/>
    <lineage>
        <taxon>Eukaryota</taxon>
        <taxon>Metazoa</taxon>
        <taxon>Chordata</taxon>
        <taxon>Craniata</taxon>
        <taxon>Vertebrata</taxon>
        <taxon>Euteleostomi</taxon>
        <taxon>Actinopterygii</taxon>
        <taxon>Neopterygii</taxon>
        <taxon>Teleostei</taxon>
        <taxon>Neoteleostei</taxon>
        <taxon>Acanthomorphata</taxon>
        <taxon>Carangaria</taxon>
        <taxon>Carangaria incertae sedis</taxon>
        <taxon>Centropomidae</taxon>
        <taxon>Lates</taxon>
    </lineage>
</organism>
<keyword evidence="1" id="KW-1015">Disulfide bond</keyword>
<dbReference type="Proteomes" id="UP001279410">
    <property type="component" value="Unassembled WGS sequence"/>
</dbReference>
<dbReference type="Pfam" id="PF00100">
    <property type="entry name" value="Zona_pellucida"/>
    <property type="match status" value="1"/>
</dbReference>
<proteinExistence type="predicted"/>
<sequence>MNVPRVQVFCDESRLTVLVDKKSYGVTLTGEEIQLGDGCYSNGERPNQFVFTYGVDECGTAQEMLNGLKMFTNTLHLNLKKPPPNWWQTPSTVHVSCFPKRSYDNPGFFDSMAPSESGKGFNIKAMNPSWTSAADSNVYTRGQVVNLQVSAKTRPDQQLFIQSCFVSSSPEPQTKPRHAVILNRGCTAPLGSLHPVVQFVASGRGDVVHLALNTSYLISEWLNKHFISDAKAIVSTGPLVIVDKDTEMSAVSEPHQTTSAPVPDPMVSGAAVTEDTIMSGASVSSKFSSPPKGVVVLSQDPAARLTLWLPGEVRDIGPESEDSWTVQLKASNAVSNDLPVPQPSTTDKESHELNQIDLKQMGDELAQMQADAAVMPQEETNDVQPVIRTKVQFAKGVDGSHTLSYEEEVVKQQEGEGVIRTYGTGWVKKKEPRQRGLRSIFLDLLRMMDKAE</sequence>
<dbReference type="InterPro" id="IPR001507">
    <property type="entry name" value="ZP_dom"/>
</dbReference>
<evidence type="ECO:0000313" key="4">
    <source>
        <dbReference type="Proteomes" id="UP001279410"/>
    </source>
</evidence>
<dbReference type="GO" id="GO:2000344">
    <property type="term" value="P:positive regulation of acrosome reaction"/>
    <property type="evidence" value="ECO:0007669"/>
    <property type="project" value="TreeGrafter"/>
</dbReference>